<dbReference type="Pfam" id="PF08906">
    <property type="entry name" value="T6SS_Tdi1_C"/>
    <property type="match status" value="1"/>
</dbReference>
<dbReference type="RefSeq" id="WP_015449165.1">
    <property type="nucleotide sequence ID" value="NC_020541.1"/>
</dbReference>
<dbReference type="Proteomes" id="UP000011859">
    <property type="component" value="Chromosome"/>
</dbReference>
<sequence>MFRTFSPVPLADKTKRWAYRIQAHYPNVFGFSAFGDLFVCSQDGRQVAVVMTNLPKLEQLNFDSIESFTSTFLTSAGVVEHVLRQSDYEHLVSKLGPLSDDQCFFPVPFQRMGGSGTLDTYDKGDVWVHLDLLGQVMGLSA</sequence>
<dbReference type="STRING" id="666685.R2APBS1_3898"/>
<dbReference type="InterPro" id="IPR015002">
    <property type="entry name" value="T6SS_Tdi1_C"/>
</dbReference>
<protein>
    <recommendedName>
        <fullName evidence="1">T6SS immunity protein Tdi1 C-terminal domain-containing protein</fullName>
    </recommendedName>
</protein>
<dbReference type="OrthoDB" id="6884403at2"/>
<keyword evidence="3" id="KW-1185">Reference proteome</keyword>
<reference evidence="2 3" key="1">
    <citation type="submission" date="2012-04" db="EMBL/GenBank/DDBJ databases">
        <title>Complete genome of Rhodanobacter sp. 2APBS1.</title>
        <authorList>
            <consortium name="US DOE Joint Genome Institute"/>
            <person name="Huntemann M."/>
            <person name="Wei C.-L."/>
            <person name="Han J."/>
            <person name="Detter J.C."/>
            <person name="Han C."/>
            <person name="Tapia R."/>
            <person name="Munk A.C.C."/>
            <person name="Chen A."/>
            <person name="Krypides N."/>
            <person name="Mavromatis K."/>
            <person name="Markowitz V."/>
            <person name="Szeto E."/>
            <person name="Ivanova N."/>
            <person name="Mikhailova N."/>
            <person name="Ovchinnikova G."/>
            <person name="Pagani I."/>
            <person name="Pati A."/>
            <person name="Goodwin L."/>
            <person name="Peters L."/>
            <person name="Pitluck S."/>
            <person name="Woyke T."/>
            <person name="Prakash O."/>
            <person name="Elkins J."/>
            <person name="Brown S."/>
            <person name="Palumbo A."/>
            <person name="Hemme C."/>
            <person name="Zhou J."/>
            <person name="Watson D."/>
            <person name="Jardine P."/>
            <person name="Kostka J."/>
            <person name="Green S."/>
        </authorList>
    </citation>
    <scope>NUCLEOTIDE SEQUENCE [LARGE SCALE GENOMIC DNA]</scope>
    <source>
        <strain evidence="2 3">2APBS1</strain>
    </source>
</reference>
<dbReference type="eggNOG" id="COG5620">
    <property type="taxonomic scope" value="Bacteria"/>
</dbReference>
<proteinExistence type="predicted"/>
<dbReference type="KEGG" id="rhd:R2APBS1_3898"/>
<dbReference type="AlphaFoldDB" id="M4NMS8"/>
<organism evidence="2 3">
    <name type="scientific">Rhodanobacter denitrificans</name>
    <dbReference type="NCBI Taxonomy" id="666685"/>
    <lineage>
        <taxon>Bacteria</taxon>
        <taxon>Pseudomonadati</taxon>
        <taxon>Pseudomonadota</taxon>
        <taxon>Gammaproteobacteria</taxon>
        <taxon>Lysobacterales</taxon>
        <taxon>Rhodanobacteraceae</taxon>
        <taxon>Rhodanobacter</taxon>
    </lineage>
</organism>
<evidence type="ECO:0000313" key="2">
    <source>
        <dbReference type="EMBL" id="AGG90948.1"/>
    </source>
</evidence>
<evidence type="ECO:0000259" key="1">
    <source>
        <dbReference type="Pfam" id="PF08906"/>
    </source>
</evidence>
<evidence type="ECO:0000313" key="3">
    <source>
        <dbReference type="Proteomes" id="UP000011859"/>
    </source>
</evidence>
<dbReference type="HOGENOM" id="CLU_1823820_0_0_6"/>
<gene>
    <name evidence="2" type="ORF">R2APBS1_3898</name>
</gene>
<dbReference type="EMBL" id="CP003470">
    <property type="protein sequence ID" value="AGG90948.1"/>
    <property type="molecule type" value="Genomic_DNA"/>
</dbReference>
<name>M4NMS8_9GAMM</name>
<feature type="domain" description="T6SS immunity protein Tdi1 C-terminal" evidence="1">
    <location>
        <begin position="64"/>
        <end position="136"/>
    </location>
</feature>
<accession>M4NMS8</accession>